<keyword evidence="1" id="KW-0732">Signal</keyword>
<gene>
    <name evidence="2" type="ORF">JF535_03610</name>
</gene>
<feature type="signal peptide" evidence="1">
    <location>
        <begin position="1"/>
        <end position="20"/>
    </location>
</feature>
<protein>
    <recommendedName>
        <fullName evidence="4">Lipoprotein</fullName>
    </recommendedName>
</protein>
<proteinExistence type="predicted"/>
<reference evidence="2 3" key="1">
    <citation type="submission" date="2020-12" db="EMBL/GenBank/DDBJ databases">
        <title>Oil enriched cultivation method for isolating marine PHA-producing bacteria.</title>
        <authorList>
            <person name="Zheng W."/>
            <person name="Yu S."/>
            <person name="Huang Y."/>
        </authorList>
    </citation>
    <scope>NUCLEOTIDE SEQUENCE [LARGE SCALE GENOMIC DNA]</scope>
    <source>
        <strain evidence="2 3">SN0-2</strain>
    </source>
</reference>
<dbReference type="Proteomes" id="UP000664293">
    <property type="component" value="Unassembled WGS sequence"/>
</dbReference>
<organism evidence="2 3">
    <name type="scientific">Microbulbifer salipaludis</name>
    <dbReference type="NCBI Taxonomy" id="187980"/>
    <lineage>
        <taxon>Bacteria</taxon>
        <taxon>Pseudomonadati</taxon>
        <taxon>Pseudomonadota</taxon>
        <taxon>Gammaproteobacteria</taxon>
        <taxon>Cellvibrionales</taxon>
        <taxon>Microbulbiferaceae</taxon>
        <taxon>Microbulbifer</taxon>
    </lineage>
</organism>
<sequence>MGKRLIAVTALITLAMVISACGRQTACYQDGNKRKPSIPFASVNAELPPLVSLVSLY</sequence>
<evidence type="ECO:0000313" key="2">
    <source>
        <dbReference type="EMBL" id="MBN8429933.1"/>
    </source>
</evidence>
<dbReference type="PROSITE" id="PS51257">
    <property type="entry name" value="PROKAR_LIPOPROTEIN"/>
    <property type="match status" value="1"/>
</dbReference>
<name>A0ABS3E3Q1_9GAMM</name>
<feature type="chain" id="PRO_5046699413" description="Lipoprotein" evidence="1">
    <location>
        <begin position="21"/>
        <end position="57"/>
    </location>
</feature>
<accession>A0ABS3E3Q1</accession>
<keyword evidence="3" id="KW-1185">Reference proteome</keyword>
<dbReference type="EMBL" id="JAEKJR010000001">
    <property type="protein sequence ID" value="MBN8429933.1"/>
    <property type="molecule type" value="Genomic_DNA"/>
</dbReference>
<dbReference type="RefSeq" id="WP_206999189.1">
    <property type="nucleotide sequence ID" value="NZ_JAEKJR010000001.1"/>
</dbReference>
<evidence type="ECO:0008006" key="4">
    <source>
        <dbReference type="Google" id="ProtNLM"/>
    </source>
</evidence>
<evidence type="ECO:0000313" key="3">
    <source>
        <dbReference type="Proteomes" id="UP000664293"/>
    </source>
</evidence>
<comment type="caution">
    <text evidence="2">The sequence shown here is derived from an EMBL/GenBank/DDBJ whole genome shotgun (WGS) entry which is preliminary data.</text>
</comment>
<evidence type="ECO:0000256" key="1">
    <source>
        <dbReference type="SAM" id="SignalP"/>
    </source>
</evidence>